<gene>
    <name evidence="12" type="primary">rtcB</name>
    <name evidence="12" type="ORF">SMSP2_00402</name>
</gene>
<dbReference type="EMBL" id="CP019646">
    <property type="protein sequence ID" value="AQQ70063.1"/>
    <property type="molecule type" value="Genomic_DNA"/>
</dbReference>
<feature type="binding site" evidence="11">
    <location>
        <position position="187"/>
    </location>
    <ligand>
        <name>Mn(2+)</name>
        <dbReference type="ChEBI" id="CHEBI:29035"/>
        <label>2</label>
    </ligand>
</feature>
<dbReference type="Proteomes" id="UP000188181">
    <property type="component" value="Chromosome"/>
</dbReference>
<proteinExistence type="predicted"/>
<evidence type="ECO:0000256" key="5">
    <source>
        <dbReference type="ARBA" id="ARBA00022800"/>
    </source>
</evidence>
<protein>
    <recommendedName>
        <fullName evidence="1">3'-phosphate/5'-hydroxy nucleic acid ligase</fullName>
        <ecNumber evidence="1">6.5.1.8</ecNumber>
    </recommendedName>
</protein>
<keyword evidence="3 11" id="KW-0479">Metal-binding</keyword>
<sequence>MKKRKRNTHITAAFTPRKAPAPYRQWGEDIEPEAIRQMDNACMLPVSVRGALMPDAHTGYGLPIGGVLATENAVIPYAVGVDIACRMKMTVLDLPVSAIENEPQRLKDSLCSETAFGVGAEFRAKRNHAVMDEDWSFSPVLRKNKDKAWSQLGTSGAGNHFVEYGVLTFEKAGLGLAAGRYLALLSHSGSRGTGNSAASYYSRLAMDKHPELPKELTHLAWLDMKSNDGIEYWLAMELMGRYAAANHELIHRSIARSLGVGVLLDIENHHNFAWKEHHGGKDVIVHRKGATPAAKGDIGIIPGSMATPAYIVRGMGCGASLNSASHGAGRKMSRRQAKDTFSWSELKKYLAEKNVELISAGLDEVPMAYKDIDQVMAAQAELVEKLAIFEPRIVKMAHS</sequence>
<evidence type="ECO:0000256" key="1">
    <source>
        <dbReference type="ARBA" id="ARBA00012726"/>
    </source>
</evidence>
<evidence type="ECO:0000256" key="4">
    <source>
        <dbReference type="ARBA" id="ARBA00022741"/>
    </source>
</evidence>
<keyword evidence="4 10" id="KW-0547">Nucleotide-binding</keyword>
<feature type="binding site" evidence="10">
    <location>
        <begin position="159"/>
        <end position="163"/>
    </location>
    <ligand>
        <name>GMP</name>
        <dbReference type="ChEBI" id="CHEBI:58115"/>
    </ligand>
</feature>
<dbReference type="PANTHER" id="PTHR43749">
    <property type="entry name" value="RNA-SPLICING LIGASE RTCB"/>
    <property type="match status" value="1"/>
</dbReference>
<dbReference type="EC" id="6.5.1.8" evidence="1"/>
<evidence type="ECO:0000256" key="3">
    <source>
        <dbReference type="ARBA" id="ARBA00022723"/>
    </source>
</evidence>
<evidence type="ECO:0000256" key="9">
    <source>
        <dbReference type="PIRSR" id="PIRSR601233-1"/>
    </source>
</evidence>
<feature type="binding site" evidence="11">
    <location>
        <position position="82"/>
    </location>
    <ligand>
        <name>Mn(2+)</name>
        <dbReference type="ChEBI" id="CHEBI:29035"/>
        <label>1</label>
    </ligand>
</feature>
<dbReference type="InterPro" id="IPR052915">
    <property type="entry name" value="RtcB-like"/>
</dbReference>
<accession>A0A1Q2MBH1</accession>
<evidence type="ECO:0000256" key="7">
    <source>
        <dbReference type="ARBA" id="ARBA00023211"/>
    </source>
</evidence>
<dbReference type="InterPro" id="IPR001233">
    <property type="entry name" value="RtcB"/>
</dbReference>
<comment type="cofactor">
    <cofactor evidence="11">
        <name>Mn(2+)</name>
        <dbReference type="ChEBI" id="CHEBI:29035"/>
    </cofactor>
    <text evidence="11">Binds 2 manganese ions per subunit.</text>
</comment>
<dbReference type="GO" id="GO:0006281">
    <property type="term" value="P:DNA repair"/>
    <property type="evidence" value="ECO:0007669"/>
    <property type="project" value="TreeGrafter"/>
</dbReference>
<evidence type="ECO:0000256" key="8">
    <source>
        <dbReference type="ARBA" id="ARBA00047746"/>
    </source>
</evidence>
<keyword evidence="6 10" id="KW-0342">GTP-binding</keyword>
<reference evidence="13" key="1">
    <citation type="submission" date="2017-02" db="EMBL/GenBank/DDBJ databases">
        <title>Comparative genomics and description of representatives of a novel lineage of planctomycetes thriving in anoxic sediments.</title>
        <authorList>
            <person name="Spring S."/>
            <person name="Bunk B."/>
            <person name="Sproer C."/>
        </authorList>
    </citation>
    <scope>NUCLEOTIDE SEQUENCE [LARGE SCALE GENOMIC DNA]</scope>
    <source>
        <strain evidence="13">SM-Chi-D1</strain>
    </source>
</reference>
<dbReference type="OrthoDB" id="9802323at2"/>
<comment type="catalytic activity">
    <reaction evidence="8">
        <text>a 3'-end 3'-phospho-ribonucleotide-RNA + a 5'-end dephospho-ribonucleoside-RNA + GTP = a ribonucleotidyl-ribonucleotide-RNA + GMP + diphosphate</text>
        <dbReference type="Rhea" id="RHEA:68076"/>
        <dbReference type="Rhea" id="RHEA-COMP:10463"/>
        <dbReference type="Rhea" id="RHEA-COMP:13936"/>
        <dbReference type="Rhea" id="RHEA-COMP:17355"/>
        <dbReference type="ChEBI" id="CHEBI:33019"/>
        <dbReference type="ChEBI" id="CHEBI:37565"/>
        <dbReference type="ChEBI" id="CHEBI:58115"/>
        <dbReference type="ChEBI" id="CHEBI:83062"/>
        <dbReference type="ChEBI" id="CHEBI:138284"/>
        <dbReference type="ChEBI" id="CHEBI:173118"/>
        <dbReference type="EC" id="6.5.1.8"/>
    </reaction>
</comment>
<evidence type="ECO:0000256" key="10">
    <source>
        <dbReference type="PIRSR" id="PIRSR601233-2"/>
    </source>
</evidence>
<feature type="active site" description="GMP-histidine intermediate" evidence="9">
    <location>
        <position position="326"/>
    </location>
</feature>
<dbReference type="GO" id="GO:0006396">
    <property type="term" value="P:RNA processing"/>
    <property type="evidence" value="ECO:0007669"/>
    <property type="project" value="InterPro"/>
</dbReference>
<feature type="binding site" evidence="11">
    <location>
        <position position="160"/>
    </location>
    <ligand>
        <name>Mn(2+)</name>
        <dbReference type="ChEBI" id="CHEBI:29035"/>
        <label>1</label>
    </ligand>
</feature>
<feature type="binding site" evidence="10">
    <location>
        <begin position="302"/>
        <end position="305"/>
    </location>
    <ligand>
        <name>GMP</name>
        <dbReference type="ChEBI" id="CHEBI:58115"/>
    </ligand>
</feature>
<keyword evidence="7 11" id="KW-0464">Manganese</keyword>
<dbReference type="InterPro" id="IPR036025">
    <property type="entry name" value="RtcB-like_sf"/>
</dbReference>
<dbReference type="GO" id="GO:0003909">
    <property type="term" value="F:DNA ligase activity"/>
    <property type="evidence" value="ECO:0007669"/>
    <property type="project" value="TreeGrafter"/>
</dbReference>
<dbReference type="AlphaFoldDB" id="A0A1Q2MBH1"/>
<dbReference type="Gene3D" id="3.90.1860.10">
    <property type="entry name" value="tRNA-splicing ligase RtcB"/>
    <property type="match status" value="1"/>
</dbReference>
<dbReference type="RefSeq" id="WP_146682357.1">
    <property type="nucleotide sequence ID" value="NZ_CP019646.1"/>
</dbReference>
<dbReference type="STRING" id="1851148.SMSP2_00402"/>
<dbReference type="GO" id="GO:0005525">
    <property type="term" value="F:GTP binding"/>
    <property type="evidence" value="ECO:0007669"/>
    <property type="project" value="UniProtKB-KW"/>
</dbReference>
<name>A0A1Q2MBH1_9BACT</name>
<evidence type="ECO:0000256" key="11">
    <source>
        <dbReference type="PIRSR" id="PIRSR601233-3"/>
    </source>
</evidence>
<dbReference type="SUPFAM" id="SSF103365">
    <property type="entry name" value="Hypothetical protein PH1602"/>
    <property type="match status" value="1"/>
</dbReference>
<evidence type="ECO:0000256" key="2">
    <source>
        <dbReference type="ARBA" id="ARBA00022598"/>
    </source>
</evidence>
<keyword evidence="13" id="KW-1185">Reference proteome</keyword>
<feature type="binding site" evidence="11">
    <location>
        <position position="270"/>
    </location>
    <ligand>
        <name>Mn(2+)</name>
        <dbReference type="ChEBI" id="CHEBI:29035"/>
        <label>2</label>
    </ligand>
</feature>
<feature type="binding site" evidence="10">
    <location>
        <begin position="326"/>
        <end position="329"/>
    </location>
    <ligand>
        <name>GMP</name>
        <dbReference type="ChEBI" id="CHEBI:58115"/>
    </ligand>
</feature>
<dbReference type="GO" id="GO:0042245">
    <property type="term" value="P:RNA repair"/>
    <property type="evidence" value="ECO:0007669"/>
    <property type="project" value="UniProtKB-KW"/>
</dbReference>
<dbReference type="GO" id="GO:0030145">
    <property type="term" value="F:manganese ion binding"/>
    <property type="evidence" value="ECO:0007669"/>
    <property type="project" value="TreeGrafter"/>
</dbReference>
<dbReference type="PANTHER" id="PTHR43749:SF2">
    <property type="entry name" value="RNA-SPLICING LIGASE RTCB"/>
    <property type="match status" value="1"/>
</dbReference>
<keyword evidence="5" id="KW-0692">RNA repair</keyword>
<feature type="binding site" evidence="10">
    <location>
        <begin position="270"/>
        <end position="271"/>
    </location>
    <ligand>
        <name>GMP</name>
        <dbReference type="ChEBI" id="CHEBI:58115"/>
    </ligand>
</feature>
<organism evidence="12 13">
    <name type="scientific">Limihaloglobus sulfuriphilus</name>
    <dbReference type="NCBI Taxonomy" id="1851148"/>
    <lineage>
        <taxon>Bacteria</taxon>
        <taxon>Pseudomonadati</taxon>
        <taxon>Planctomycetota</taxon>
        <taxon>Phycisphaerae</taxon>
        <taxon>Sedimentisphaerales</taxon>
        <taxon>Sedimentisphaeraceae</taxon>
        <taxon>Limihaloglobus</taxon>
    </lineage>
</organism>
<keyword evidence="2 12" id="KW-0436">Ligase</keyword>
<evidence type="ECO:0000313" key="13">
    <source>
        <dbReference type="Proteomes" id="UP000188181"/>
    </source>
</evidence>
<dbReference type="Pfam" id="PF01139">
    <property type="entry name" value="RtcB"/>
    <property type="match status" value="2"/>
</dbReference>
<dbReference type="GO" id="GO:0170057">
    <property type="term" value="F:RNA ligase (GTP) activity"/>
    <property type="evidence" value="ECO:0007669"/>
    <property type="project" value="UniProtKB-EC"/>
</dbReference>
<evidence type="ECO:0000313" key="12">
    <source>
        <dbReference type="EMBL" id="AQQ70063.1"/>
    </source>
</evidence>
<evidence type="ECO:0000256" key="6">
    <source>
        <dbReference type="ARBA" id="ARBA00023134"/>
    </source>
</evidence>
<dbReference type="KEGG" id="pbas:SMSP2_00402"/>